<organism evidence="9 10">
    <name type="scientific">Panagrellus redivivus</name>
    <name type="common">Microworm</name>
    <dbReference type="NCBI Taxonomy" id="6233"/>
    <lineage>
        <taxon>Eukaryota</taxon>
        <taxon>Metazoa</taxon>
        <taxon>Ecdysozoa</taxon>
        <taxon>Nematoda</taxon>
        <taxon>Chromadorea</taxon>
        <taxon>Rhabditida</taxon>
        <taxon>Tylenchina</taxon>
        <taxon>Panagrolaimomorpha</taxon>
        <taxon>Panagrolaimoidea</taxon>
        <taxon>Panagrolaimidae</taxon>
        <taxon>Panagrellus</taxon>
    </lineage>
</organism>
<dbReference type="InterPro" id="IPR015350">
    <property type="entry name" value="Beta-trefoil_DNA-bd_dom"/>
</dbReference>
<dbReference type="SUPFAM" id="SSF110217">
    <property type="entry name" value="DNA-binding protein LAG-1 (CSL)"/>
    <property type="match status" value="1"/>
</dbReference>
<feature type="domain" description="Beta-trefoil DNA-binding" evidence="8">
    <location>
        <begin position="163"/>
        <end position="310"/>
    </location>
</feature>
<protein>
    <submittedName>
        <fullName evidence="10">BTD domain-containing protein</fullName>
    </submittedName>
</protein>
<keyword evidence="5" id="KW-0804">Transcription</keyword>
<feature type="compositionally biased region" description="Polar residues" evidence="7">
    <location>
        <begin position="68"/>
        <end position="96"/>
    </location>
</feature>
<dbReference type="InterPro" id="IPR008967">
    <property type="entry name" value="p53-like_TF_DNA-bd_sf"/>
</dbReference>
<dbReference type="Pfam" id="PF09271">
    <property type="entry name" value="LAG1-DNAbind"/>
    <property type="match status" value="1"/>
</dbReference>
<evidence type="ECO:0000256" key="1">
    <source>
        <dbReference type="ARBA" id="ARBA00004123"/>
    </source>
</evidence>
<dbReference type="PANTHER" id="PTHR10665">
    <property type="entry name" value="RECOMBINING BINDING PROTEIN SUPPRESSOR OF HAIRLESS"/>
    <property type="match status" value="1"/>
</dbReference>
<accession>A0A7E4V6N6</accession>
<evidence type="ECO:0000256" key="5">
    <source>
        <dbReference type="ARBA" id="ARBA00023163"/>
    </source>
</evidence>
<dbReference type="InterPro" id="IPR040159">
    <property type="entry name" value="CLS_fam"/>
</dbReference>
<dbReference type="Pfam" id="PF09270">
    <property type="entry name" value="BTD"/>
    <property type="match status" value="1"/>
</dbReference>
<reference evidence="10" key="2">
    <citation type="submission" date="2020-10" db="UniProtKB">
        <authorList>
            <consortium name="WormBaseParasite"/>
        </authorList>
    </citation>
    <scope>IDENTIFICATION</scope>
</reference>
<evidence type="ECO:0000256" key="3">
    <source>
        <dbReference type="ARBA" id="ARBA00023015"/>
    </source>
</evidence>
<dbReference type="Gene3D" id="2.60.40.1450">
    <property type="entry name" value="LAG1, DNA binding domain"/>
    <property type="match status" value="1"/>
</dbReference>
<evidence type="ECO:0000313" key="9">
    <source>
        <dbReference type="Proteomes" id="UP000492821"/>
    </source>
</evidence>
<proteinExistence type="inferred from homology"/>
<dbReference type="InterPro" id="IPR014756">
    <property type="entry name" value="Ig_E-set"/>
</dbReference>
<dbReference type="SUPFAM" id="SSF49417">
    <property type="entry name" value="p53-like transcription factors"/>
    <property type="match status" value="1"/>
</dbReference>
<dbReference type="AlphaFoldDB" id="A0A7E4V6N6"/>
<dbReference type="InterPro" id="IPR036358">
    <property type="entry name" value="BTD_sf"/>
</dbReference>
<dbReference type="InterPro" id="IPR038007">
    <property type="entry name" value="RBP-Jkappa_IPT"/>
</dbReference>
<evidence type="ECO:0000256" key="2">
    <source>
        <dbReference type="ARBA" id="ARBA00009704"/>
    </source>
</evidence>
<dbReference type="Gene3D" id="2.80.10.50">
    <property type="match status" value="1"/>
</dbReference>
<keyword evidence="3" id="KW-0805">Transcription regulation</keyword>
<comment type="similarity">
    <text evidence="2">Belongs to the Su(H) family.</text>
</comment>
<dbReference type="SUPFAM" id="SSF81296">
    <property type="entry name" value="E set domains"/>
    <property type="match status" value="1"/>
</dbReference>
<dbReference type="InterPro" id="IPR037095">
    <property type="entry name" value="RBP-J/Cbf11_DNA-bd_sf"/>
</dbReference>
<reference evidence="9" key="1">
    <citation type="journal article" date="2013" name="Genetics">
        <title>The draft genome and transcriptome of Panagrellus redivivus are shaped by the harsh demands of a free-living lifestyle.</title>
        <authorList>
            <person name="Srinivasan J."/>
            <person name="Dillman A.R."/>
            <person name="Macchietto M.G."/>
            <person name="Heikkinen L."/>
            <person name="Lakso M."/>
            <person name="Fracchia K.M."/>
            <person name="Antoshechkin I."/>
            <person name="Mortazavi A."/>
            <person name="Wong G."/>
            <person name="Sternberg P.W."/>
        </authorList>
    </citation>
    <scope>NUCLEOTIDE SEQUENCE [LARGE SCALE GENOMIC DNA]</scope>
    <source>
        <strain evidence="9">MT8872</strain>
    </source>
</reference>
<keyword evidence="6" id="KW-0539">Nucleus</keyword>
<dbReference type="WBParaSite" id="Pan_g17278.t1">
    <property type="protein sequence ID" value="Pan_g17278.t1"/>
    <property type="gene ID" value="Pan_g17278"/>
</dbReference>
<keyword evidence="9" id="KW-1185">Reference proteome</keyword>
<dbReference type="GO" id="GO:0001228">
    <property type="term" value="F:DNA-binding transcription activator activity, RNA polymerase II-specific"/>
    <property type="evidence" value="ECO:0007669"/>
    <property type="project" value="InterPro"/>
</dbReference>
<dbReference type="InterPro" id="IPR013783">
    <property type="entry name" value="Ig-like_fold"/>
</dbReference>
<dbReference type="Proteomes" id="UP000492821">
    <property type="component" value="Unassembled WGS sequence"/>
</dbReference>
<feature type="region of interest" description="Disordered" evidence="7">
    <location>
        <begin position="66"/>
        <end position="96"/>
    </location>
</feature>
<dbReference type="Pfam" id="PF20144">
    <property type="entry name" value="TIG_SUH"/>
    <property type="match status" value="1"/>
</dbReference>
<keyword evidence="4" id="KW-0238">DNA-binding</keyword>
<evidence type="ECO:0000313" key="10">
    <source>
        <dbReference type="WBParaSite" id="Pan_g17278.t1"/>
    </source>
</evidence>
<dbReference type="GO" id="GO:0000978">
    <property type="term" value="F:RNA polymerase II cis-regulatory region sequence-specific DNA binding"/>
    <property type="evidence" value="ECO:0007669"/>
    <property type="project" value="InterPro"/>
</dbReference>
<evidence type="ECO:0000256" key="6">
    <source>
        <dbReference type="ARBA" id="ARBA00023242"/>
    </source>
</evidence>
<name>A0A7E4V6N6_PANRE</name>
<dbReference type="Gene3D" id="2.60.40.10">
    <property type="entry name" value="Immunoglobulins"/>
    <property type="match status" value="1"/>
</dbReference>
<dbReference type="GO" id="GO:0005634">
    <property type="term" value="C:nucleus"/>
    <property type="evidence" value="ECO:0007669"/>
    <property type="project" value="UniProtKB-SubCell"/>
</dbReference>
<comment type="subcellular location">
    <subcellularLocation>
        <location evidence="1">Nucleus</location>
    </subcellularLocation>
</comment>
<evidence type="ECO:0000256" key="7">
    <source>
        <dbReference type="SAM" id="MobiDB-lite"/>
    </source>
</evidence>
<evidence type="ECO:0000256" key="4">
    <source>
        <dbReference type="ARBA" id="ARBA00023125"/>
    </source>
</evidence>
<sequence length="462" mass="51971">MAAENKPTREKLAEYLADPNKFDCGIAISNPDVITMSPGTANGYFCPPPQVRLFGDGWKKLFDDAENTSESTSGQLSEQPTSSTASLVPSNDGPQQSKLRFTIDIDELPALEDHLLDLRRKRSRLSTTCFTSRTMPKRTICRSRSTCIDPPNRTPNPSYPSELALSPNQATTGTRYVYRPSDRSYLIPSHDVWSFFVVFQVDEHSAQEDFKPKKGDINYGSIVKLVDSVTGRGFPDLRIMDVLNGCVNLDQIADQEKPVSDLQNCAFQVLCDKANEYLSNRTYMIKIKPCEGTDLTLKMNETEIWTVVLTNETKYRFYEAMGPVTPVPTITDINMTSMKVRDTTIRKIKFTVSNFRKNHKIWFGLYELSLRFESPESIITFQPTYRTVSSPPGSLMFPVADGKVILPTTITRNDGVIYGTPYYFHYTIADDRGVPVTIDRIQGVFDGSDASCNKSQIPEIAR</sequence>
<evidence type="ECO:0000259" key="8">
    <source>
        <dbReference type="SMART" id="SM01268"/>
    </source>
</evidence>
<dbReference type="SMART" id="SM01268">
    <property type="entry name" value="BTD"/>
    <property type="match status" value="1"/>
</dbReference>
<dbReference type="InterPro" id="IPR015351">
    <property type="entry name" value="RBP-J/Cbf11/Cbf12_DNA-bd"/>
</dbReference>